<dbReference type="OrthoDB" id="264603at2759"/>
<accession>A0A6J1M5D7</accession>
<gene>
    <name evidence="10" type="primary">LOC111603054</name>
</gene>
<sequence length="219" mass="25198">MLIVEPADELILEGPFNRAVCKKIMVFNPSKQKRVAFKLKTTTPRLFFVRPNVGLVQPEEKIAIDIFVHPVSNDIYAHRHKFMMQAADASDPICDLHEFWKNISPSTIWDTKLKVKLIDSQVEGVQKSYSDKIQNISEHQDKDNLDPLTNLLEQVNVLEEDRQHLMQQVETITKEKDEQRELLDIKLQKQKGSGFWIFVATVAMLLAAIVGGWVAKKFM</sequence>
<reference evidence="10" key="1">
    <citation type="submission" date="2025-08" db="UniProtKB">
        <authorList>
            <consortium name="RefSeq"/>
        </authorList>
    </citation>
    <scope>IDENTIFICATION</scope>
    <source>
        <strain evidence="10">15085-1641.00</strain>
        <tissue evidence="10">Whole body</tissue>
    </source>
</reference>
<dbReference type="GO" id="GO:0090158">
    <property type="term" value="P:endoplasmic reticulum membrane organization"/>
    <property type="evidence" value="ECO:0007669"/>
    <property type="project" value="TreeGrafter"/>
</dbReference>
<dbReference type="SUPFAM" id="SSF49354">
    <property type="entry name" value="PapD-like"/>
    <property type="match status" value="1"/>
</dbReference>
<feature type="coiled-coil region" evidence="6">
    <location>
        <begin position="148"/>
        <end position="182"/>
    </location>
</feature>
<evidence type="ECO:0000256" key="2">
    <source>
        <dbReference type="ARBA" id="ARBA00008932"/>
    </source>
</evidence>
<dbReference type="InterPro" id="IPR016763">
    <property type="entry name" value="VAP"/>
</dbReference>
<dbReference type="PROSITE" id="PS50202">
    <property type="entry name" value="MSP"/>
    <property type="match status" value="1"/>
</dbReference>
<dbReference type="GO" id="GO:0005789">
    <property type="term" value="C:endoplasmic reticulum membrane"/>
    <property type="evidence" value="ECO:0007669"/>
    <property type="project" value="InterPro"/>
</dbReference>
<evidence type="ECO:0000256" key="5">
    <source>
        <dbReference type="ARBA" id="ARBA00023136"/>
    </source>
</evidence>
<evidence type="ECO:0000259" key="8">
    <source>
        <dbReference type="PROSITE" id="PS50202"/>
    </source>
</evidence>
<evidence type="ECO:0000256" key="3">
    <source>
        <dbReference type="ARBA" id="ARBA00022692"/>
    </source>
</evidence>
<dbReference type="GO" id="GO:0005886">
    <property type="term" value="C:plasma membrane"/>
    <property type="evidence" value="ECO:0007669"/>
    <property type="project" value="TreeGrafter"/>
</dbReference>
<keyword evidence="6" id="KW-0175">Coiled coil</keyword>
<keyword evidence="3 7" id="KW-0812">Transmembrane</keyword>
<dbReference type="InterPro" id="IPR013783">
    <property type="entry name" value="Ig-like_fold"/>
</dbReference>
<keyword evidence="5 7" id="KW-0472">Membrane</keyword>
<evidence type="ECO:0000313" key="10">
    <source>
        <dbReference type="RefSeq" id="XP_023176279.1"/>
    </source>
</evidence>
<comment type="subcellular location">
    <subcellularLocation>
        <location evidence="1">Membrane</location>
        <topology evidence="1">Single-pass type IV membrane protein</topology>
    </subcellularLocation>
</comment>
<feature type="domain" description="MSP" evidence="8">
    <location>
        <begin position="1"/>
        <end position="118"/>
    </location>
</feature>
<dbReference type="GeneID" id="111603054"/>
<organism evidence="9 10">
    <name type="scientific">Drosophila hydei</name>
    <name type="common">Fruit fly</name>
    <dbReference type="NCBI Taxonomy" id="7224"/>
    <lineage>
        <taxon>Eukaryota</taxon>
        <taxon>Metazoa</taxon>
        <taxon>Ecdysozoa</taxon>
        <taxon>Arthropoda</taxon>
        <taxon>Hexapoda</taxon>
        <taxon>Insecta</taxon>
        <taxon>Pterygota</taxon>
        <taxon>Neoptera</taxon>
        <taxon>Endopterygota</taxon>
        <taxon>Diptera</taxon>
        <taxon>Brachycera</taxon>
        <taxon>Muscomorpha</taxon>
        <taxon>Ephydroidea</taxon>
        <taxon>Drosophilidae</taxon>
        <taxon>Drosophila</taxon>
    </lineage>
</organism>
<keyword evidence="9" id="KW-1185">Reference proteome</keyword>
<evidence type="ECO:0000313" key="9">
    <source>
        <dbReference type="Proteomes" id="UP000504633"/>
    </source>
</evidence>
<comment type="similarity">
    <text evidence="2">Belongs to the VAMP-associated protein (VAP) (TC 9.B.17) family.</text>
</comment>
<evidence type="ECO:0000256" key="6">
    <source>
        <dbReference type="SAM" id="Coils"/>
    </source>
</evidence>
<dbReference type="InterPro" id="IPR000535">
    <property type="entry name" value="MSP_dom"/>
</dbReference>
<dbReference type="OMA" id="WKNRDQS"/>
<feature type="transmembrane region" description="Helical" evidence="7">
    <location>
        <begin position="195"/>
        <end position="215"/>
    </location>
</feature>
<evidence type="ECO:0000256" key="7">
    <source>
        <dbReference type="SAM" id="Phobius"/>
    </source>
</evidence>
<dbReference type="PANTHER" id="PTHR10809:SF6">
    <property type="entry name" value="AT11025P-RELATED"/>
    <property type="match status" value="1"/>
</dbReference>
<dbReference type="InterPro" id="IPR008962">
    <property type="entry name" value="PapD-like_sf"/>
</dbReference>
<dbReference type="Gene3D" id="2.60.40.10">
    <property type="entry name" value="Immunoglobulins"/>
    <property type="match status" value="1"/>
</dbReference>
<dbReference type="AlphaFoldDB" id="A0A6J1M5D7"/>
<dbReference type="GO" id="GO:0061817">
    <property type="term" value="P:endoplasmic reticulum-plasma membrane tethering"/>
    <property type="evidence" value="ECO:0007669"/>
    <property type="project" value="TreeGrafter"/>
</dbReference>
<evidence type="ECO:0000256" key="1">
    <source>
        <dbReference type="ARBA" id="ARBA00004211"/>
    </source>
</evidence>
<proteinExistence type="inferred from homology"/>
<dbReference type="KEGG" id="dhe:111603054"/>
<dbReference type="Pfam" id="PF00635">
    <property type="entry name" value="Motile_Sperm"/>
    <property type="match status" value="1"/>
</dbReference>
<protein>
    <submittedName>
        <fullName evidence="10">Vesicle-associated membrane protein/synaptobrevin-binding protein</fullName>
    </submittedName>
</protein>
<dbReference type="Proteomes" id="UP000504633">
    <property type="component" value="Unplaced"/>
</dbReference>
<dbReference type="RefSeq" id="XP_023176279.1">
    <property type="nucleotide sequence ID" value="XM_023320511.2"/>
</dbReference>
<name>A0A6J1M5D7_DROHY</name>
<dbReference type="PANTHER" id="PTHR10809">
    <property type="entry name" value="VESICLE-ASSOCIATED MEMBRANE PROTEIN-ASSOCIATED PROTEIN"/>
    <property type="match status" value="1"/>
</dbReference>
<evidence type="ECO:0000256" key="4">
    <source>
        <dbReference type="ARBA" id="ARBA00022989"/>
    </source>
</evidence>
<dbReference type="GO" id="GO:0033149">
    <property type="term" value="F:FFAT motif binding"/>
    <property type="evidence" value="ECO:0007669"/>
    <property type="project" value="TreeGrafter"/>
</dbReference>
<keyword evidence="4 7" id="KW-1133">Transmembrane helix</keyword>